<proteinExistence type="predicted"/>
<gene>
    <name evidence="1" type="ORF">PHMEG_00022063</name>
</gene>
<dbReference type="Proteomes" id="UP000198211">
    <property type="component" value="Unassembled WGS sequence"/>
</dbReference>
<evidence type="ECO:0008006" key="3">
    <source>
        <dbReference type="Google" id="ProtNLM"/>
    </source>
</evidence>
<evidence type="ECO:0000313" key="1">
    <source>
        <dbReference type="EMBL" id="OWZ05778.1"/>
    </source>
</evidence>
<comment type="caution">
    <text evidence="1">The sequence shown here is derived from an EMBL/GenBank/DDBJ whole genome shotgun (WGS) entry which is preliminary data.</text>
</comment>
<evidence type="ECO:0000313" key="2">
    <source>
        <dbReference type="Proteomes" id="UP000198211"/>
    </source>
</evidence>
<sequence>MGGYKFALWRHKFVFVAIAVNGTYYIQSCTLRDRQIYCSTVKIRIVKAQYVPGHTRVEATLKEWHIKLGHLNGDKLIEVVSRSLIPGVPNFCRNMLSKVSGFCLTRTEMKMRRMRYQNKVGSRDIQPISTIHMGTNGPMRTLGVYGTAGYMRYFLSIIDDQTS</sequence>
<dbReference type="EMBL" id="NBNE01004254">
    <property type="protein sequence ID" value="OWZ05778.1"/>
    <property type="molecule type" value="Genomic_DNA"/>
</dbReference>
<keyword evidence="2" id="KW-1185">Reference proteome</keyword>
<dbReference type="OrthoDB" id="6772736at2759"/>
<organism evidence="1 2">
    <name type="scientific">Phytophthora megakarya</name>
    <dbReference type="NCBI Taxonomy" id="4795"/>
    <lineage>
        <taxon>Eukaryota</taxon>
        <taxon>Sar</taxon>
        <taxon>Stramenopiles</taxon>
        <taxon>Oomycota</taxon>
        <taxon>Peronosporomycetes</taxon>
        <taxon>Peronosporales</taxon>
        <taxon>Peronosporaceae</taxon>
        <taxon>Phytophthora</taxon>
    </lineage>
</organism>
<reference evidence="2" key="1">
    <citation type="submission" date="2017-03" db="EMBL/GenBank/DDBJ databases">
        <title>Phytopthora megakarya and P. palmivora, two closely related causual agents of cacao black pod achieved similar genome size and gene model numbers by different mechanisms.</title>
        <authorList>
            <person name="Ali S."/>
            <person name="Shao J."/>
            <person name="Larry D.J."/>
            <person name="Kronmiller B."/>
            <person name="Shen D."/>
            <person name="Strem M.D."/>
            <person name="Melnick R.L."/>
            <person name="Guiltinan M.J."/>
            <person name="Tyler B.M."/>
            <person name="Meinhardt L.W."/>
            <person name="Bailey B.A."/>
        </authorList>
    </citation>
    <scope>NUCLEOTIDE SEQUENCE [LARGE SCALE GENOMIC DNA]</scope>
    <source>
        <strain evidence="2">zdho120</strain>
    </source>
</reference>
<name>A0A225VLN2_9STRA</name>
<dbReference type="AlphaFoldDB" id="A0A225VLN2"/>
<protein>
    <recommendedName>
        <fullName evidence="3">GAG-pre-integrase domain-containing protein</fullName>
    </recommendedName>
</protein>
<accession>A0A225VLN2</accession>